<keyword evidence="3" id="KW-0175">Coiled coil</keyword>
<keyword evidence="2" id="KW-0539">Nucleus</keyword>
<accession>T2M5Z4</accession>
<evidence type="ECO:0000259" key="5">
    <source>
        <dbReference type="Pfam" id="PF10187"/>
    </source>
</evidence>
<dbReference type="PANTHER" id="PTHR13495">
    <property type="entry name" value="NEFA-INTERACTING NUCLEAR PROTEIN NIP30"/>
    <property type="match status" value="1"/>
</dbReference>
<evidence type="ECO:0000256" key="3">
    <source>
        <dbReference type="SAM" id="Coils"/>
    </source>
</evidence>
<comment type="subcellular location">
    <subcellularLocation>
        <location evidence="1">Nucleus</location>
    </subcellularLocation>
</comment>
<dbReference type="AlphaFoldDB" id="T2M5Z4"/>
<protein>
    <submittedName>
        <fullName evidence="6">Protein FAM192A</fullName>
    </submittedName>
</protein>
<name>T2M5Z4_HYDVU</name>
<feature type="region of interest" description="Disordered" evidence="4">
    <location>
        <begin position="28"/>
        <end position="52"/>
    </location>
</feature>
<evidence type="ECO:0000313" key="6">
    <source>
        <dbReference type="EMBL" id="CDG67481.1"/>
    </source>
</evidence>
<feature type="coiled-coil region" evidence="3">
    <location>
        <begin position="106"/>
        <end position="133"/>
    </location>
</feature>
<feature type="compositionally biased region" description="Basic and acidic residues" evidence="4">
    <location>
        <begin position="28"/>
        <end position="40"/>
    </location>
</feature>
<dbReference type="GO" id="GO:0005634">
    <property type="term" value="C:nucleus"/>
    <property type="evidence" value="ECO:0007669"/>
    <property type="project" value="UniProtKB-SubCell"/>
</dbReference>
<gene>
    <name evidence="6" type="primary">FAM192A</name>
</gene>
<proteinExistence type="evidence at transcript level"/>
<dbReference type="InterPro" id="IPR039845">
    <property type="entry name" value="FAM192A"/>
</dbReference>
<evidence type="ECO:0000256" key="1">
    <source>
        <dbReference type="ARBA" id="ARBA00004123"/>
    </source>
</evidence>
<organism evidence="6">
    <name type="scientific">Hydra vulgaris</name>
    <name type="common">Hydra</name>
    <name type="synonym">Hydra attenuata</name>
    <dbReference type="NCBI Taxonomy" id="6087"/>
    <lineage>
        <taxon>Eukaryota</taxon>
        <taxon>Metazoa</taxon>
        <taxon>Cnidaria</taxon>
        <taxon>Hydrozoa</taxon>
        <taxon>Hydroidolina</taxon>
        <taxon>Anthoathecata</taxon>
        <taxon>Aplanulata</taxon>
        <taxon>Hydridae</taxon>
        <taxon>Hydra</taxon>
    </lineage>
</organism>
<feature type="domain" description="FAM192A/Fyv6 N-terminal" evidence="5">
    <location>
        <begin position="16"/>
        <end position="120"/>
    </location>
</feature>
<reference evidence="6" key="1">
    <citation type="journal article" date="2013" name="Genome Biol. Evol.">
        <title>Punctuated emergences of genetic and phenotypic innovations in eumetazoan, bilaterian, euteleostome, and hominidae ancestors.</title>
        <authorList>
            <person name="Wenger Y."/>
            <person name="Galliot B."/>
        </authorList>
    </citation>
    <scope>NUCLEOTIDE SEQUENCE</scope>
    <source>
        <tissue evidence="6">Whole animals</tissue>
    </source>
</reference>
<dbReference type="Pfam" id="PF10187">
    <property type="entry name" value="FAM192A_Fyv6_N"/>
    <property type="match status" value="1"/>
</dbReference>
<feature type="non-terminal residue" evidence="6">
    <location>
        <position position="1"/>
    </location>
</feature>
<evidence type="ECO:0000256" key="4">
    <source>
        <dbReference type="SAM" id="MobiDB-lite"/>
    </source>
</evidence>
<evidence type="ECO:0000256" key="2">
    <source>
        <dbReference type="ARBA" id="ARBA00023242"/>
    </source>
</evidence>
<dbReference type="PANTHER" id="PTHR13495:SF0">
    <property type="entry name" value="PSME3-INTERACTING PROTEIN"/>
    <property type="match status" value="1"/>
</dbReference>
<dbReference type="OrthoDB" id="75807at2759"/>
<dbReference type="InterPro" id="IPR019331">
    <property type="entry name" value="FAM192A/Fyv6_N"/>
</dbReference>
<dbReference type="EMBL" id="HAAD01001249">
    <property type="protein sequence ID" value="CDG67481.1"/>
    <property type="molecule type" value="mRNA"/>
</dbReference>
<sequence>DLKKIKKNIVKLNMNFVSEKDIEEAKKKRAEEWEKARSQGRELPQVEEESFRDTRSLYERLKEQKDKKQEEFEEQLKFKNMIYKGLNTEDASFLEMVAKKKLEMDNIRFNEESNELKEYRAALEDENLKLNLQKPTKSKISVDFKTKQKSQRELVESVIIRKRKTVDDNLAVKKCHNEEKDKHIEDKSNDIKGKAENIEQNSTDIVKELDYVDSIKSKSISILGSNYSSSEED</sequence>